<evidence type="ECO:0000256" key="8">
    <source>
        <dbReference type="ARBA" id="ARBA00048090"/>
    </source>
</evidence>
<organism evidence="10 11">
    <name type="scientific">Discina gigas</name>
    <dbReference type="NCBI Taxonomy" id="1032678"/>
    <lineage>
        <taxon>Eukaryota</taxon>
        <taxon>Fungi</taxon>
        <taxon>Dikarya</taxon>
        <taxon>Ascomycota</taxon>
        <taxon>Pezizomycotina</taxon>
        <taxon>Pezizomycetes</taxon>
        <taxon>Pezizales</taxon>
        <taxon>Discinaceae</taxon>
        <taxon>Discina</taxon>
    </lineage>
</organism>
<name>A0ABR3GGS1_9PEZI</name>
<dbReference type="Pfam" id="PF13238">
    <property type="entry name" value="AAA_18"/>
    <property type="match status" value="1"/>
</dbReference>
<evidence type="ECO:0000256" key="3">
    <source>
        <dbReference type="ARBA" id="ARBA00012054"/>
    </source>
</evidence>
<evidence type="ECO:0000256" key="1">
    <source>
        <dbReference type="ARBA" id="ARBA00004875"/>
    </source>
</evidence>
<evidence type="ECO:0000313" key="10">
    <source>
        <dbReference type="EMBL" id="KAL0635139.1"/>
    </source>
</evidence>
<keyword evidence="4 9" id="KW-0808">Transferase</keyword>
<sequence length="189" mass="21123">MCKHPRYIWMVIGPAGCGKSTIAQFLSRKLNLPYIEGDDFHPLQNIVKMANGVPLTDEDRWGWLDTLRNEAVAKLTVGNADGCIVTCSCLKRRYRDVIRVAGAGSEVVVVRFVYLRADEELVLGRVSAREGHYMKAGMVHSQFVALEEPEDDEVDVITVDVSGTRSEGQWSALCKVLQYVDTEEGARFE</sequence>
<comment type="caution">
    <text evidence="10">The sequence shown here is derived from an EMBL/GenBank/DDBJ whole genome shotgun (WGS) entry which is preliminary data.</text>
</comment>
<dbReference type="InterPro" id="IPR027417">
    <property type="entry name" value="P-loop_NTPase"/>
</dbReference>
<dbReference type="EC" id="2.7.1.12" evidence="3 9"/>
<dbReference type="PANTHER" id="PTHR43442:SF3">
    <property type="entry name" value="GLUCONOKINASE-RELATED"/>
    <property type="match status" value="1"/>
</dbReference>
<dbReference type="NCBIfam" id="TIGR01313">
    <property type="entry name" value="therm_gnt_kin"/>
    <property type="match status" value="1"/>
</dbReference>
<evidence type="ECO:0000256" key="9">
    <source>
        <dbReference type="RuleBase" id="RU363066"/>
    </source>
</evidence>
<keyword evidence="7 9" id="KW-0067">ATP-binding</keyword>
<dbReference type="Proteomes" id="UP001447188">
    <property type="component" value="Unassembled WGS sequence"/>
</dbReference>
<dbReference type="CDD" id="cd02021">
    <property type="entry name" value="GntK"/>
    <property type="match status" value="1"/>
</dbReference>
<keyword evidence="11" id="KW-1185">Reference proteome</keyword>
<proteinExistence type="inferred from homology"/>
<evidence type="ECO:0000256" key="4">
    <source>
        <dbReference type="ARBA" id="ARBA00022679"/>
    </source>
</evidence>
<evidence type="ECO:0000256" key="7">
    <source>
        <dbReference type="ARBA" id="ARBA00022840"/>
    </source>
</evidence>
<dbReference type="InterPro" id="IPR006001">
    <property type="entry name" value="Therm_gnt_kin"/>
</dbReference>
<comment type="pathway">
    <text evidence="1 9">Carbohydrate acid metabolism; D-gluconate degradation.</text>
</comment>
<evidence type="ECO:0000256" key="5">
    <source>
        <dbReference type="ARBA" id="ARBA00022741"/>
    </source>
</evidence>
<protein>
    <recommendedName>
        <fullName evidence="3 9">Gluconokinase</fullName>
        <ecNumber evidence="3 9">2.7.1.12</ecNumber>
    </recommendedName>
</protein>
<comment type="similarity">
    <text evidence="2 9">Belongs to the gluconokinase GntK/GntV family.</text>
</comment>
<dbReference type="EMBL" id="JBBBZM010000077">
    <property type="protein sequence ID" value="KAL0635139.1"/>
    <property type="molecule type" value="Genomic_DNA"/>
</dbReference>
<comment type="catalytic activity">
    <reaction evidence="8 9">
        <text>D-gluconate + ATP = 6-phospho-D-gluconate + ADP + H(+)</text>
        <dbReference type="Rhea" id="RHEA:19433"/>
        <dbReference type="ChEBI" id="CHEBI:15378"/>
        <dbReference type="ChEBI" id="CHEBI:18391"/>
        <dbReference type="ChEBI" id="CHEBI:30616"/>
        <dbReference type="ChEBI" id="CHEBI:58759"/>
        <dbReference type="ChEBI" id="CHEBI:456216"/>
        <dbReference type="EC" id="2.7.1.12"/>
    </reaction>
</comment>
<keyword evidence="5 9" id="KW-0547">Nucleotide-binding</keyword>
<gene>
    <name evidence="10" type="ORF">Q9L58_005961</name>
</gene>
<dbReference type="SUPFAM" id="SSF52540">
    <property type="entry name" value="P-loop containing nucleoside triphosphate hydrolases"/>
    <property type="match status" value="1"/>
</dbReference>
<evidence type="ECO:0000256" key="6">
    <source>
        <dbReference type="ARBA" id="ARBA00022777"/>
    </source>
</evidence>
<evidence type="ECO:0000256" key="2">
    <source>
        <dbReference type="ARBA" id="ARBA00008420"/>
    </source>
</evidence>
<reference evidence="10 11" key="1">
    <citation type="submission" date="2024-02" db="EMBL/GenBank/DDBJ databases">
        <title>Discinaceae phylogenomics.</title>
        <authorList>
            <person name="Dirks A.C."/>
            <person name="James T.Y."/>
        </authorList>
    </citation>
    <scope>NUCLEOTIDE SEQUENCE [LARGE SCALE GENOMIC DNA]</scope>
    <source>
        <strain evidence="10 11">ACD0624</strain>
    </source>
</reference>
<accession>A0ABR3GGS1</accession>
<keyword evidence="6 9" id="KW-0418">Kinase</keyword>
<dbReference type="PANTHER" id="PTHR43442">
    <property type="entry name" value="GLUCONOKINASE-RELATED"/>
    <property type="match status" value="1"/>
</dbReference>
<evidence type="ECO:0000313" key="11">
    <source>
        <dbReference type="Proteomes" id="UP001447188"/>
    </source>
</evidence>
<dbReference type="Gene3D" id="3.40.50.300">
    <property type="entry name" value="P-loop containing nucleotide triphosphate hydrolases"/>
    <property type="match status" value="1"/>
</dbReference>